<evidence type="ECO:0000256" key="5">
    <source>
        <dbReference type="ARBA" id="ARBA00022839"/>
    </source>
</evidence>
<evidence type="ECO:0000256" key="7">
    <source>
        <dbReference type="ARBA" id="ARBA00070925"/>
    </source>
</evidence>
<dbReference type="eggNOG" id="COG0847">
    <property type="taxonomic scope" value="Bacteria"/>
</dbReference>
<dbReference type="GO" id="GO:0008408">
    <property type="term" value="F:3'-5' exonuclease activity"/>
    <property type="evidence" value="ECO:0007669"/>
    <property type="project" value="TreeGrafter"/>
</dbReference>
<protein>
    <recommendedName>
        <fullName evidence="7">DNA polymerase III polC-type</fullName>
    </recommendedName>
</protein>
<dbReference type="PANTHER" id="PTHR30231">
    <property type="entry name" value="DNA POLYMERASE III SUBUNIT EPSILON"/>
    <property type="match status" value="1"/>
</dbReference>
<dbReference type="GO" id="GO:0006260">
    <property type="term" value="P:DNA replication"/>
    <property type="evidence" value="ECO:0007669"/>
    <property type="project" value="UniProtKB-KW"/>
</dbReference>
<keyword evidence="3" id="KW-0235">DNA replication</keyword>
<dbReference type="EMBL" id="JQAX01000005">
    <property type="protein sequence ID" value="KRN30861.1"/>
    <property type="molecule type" value="Genomic_DNA"/>
</dbReference>
<evidence type="ECO:0000313" key="10">
    <source>
        <dbReference type="Proteomes" id="UP000051296"/>
    </source>
</evidence>
<keyword evidence="5" id="KW-0269">Exonuclease</keyword>
<name>A0A0R2G1K0_9LACO</name>
<keyword evidence="4" id="KW-0540">Nuclease</keyword>
<dbReference type="GO" id="GO:0005829">
    <property type="term" value="C:cytosol"/>
    <property type="evidence" value="ECO:0007669"/>
    <property type="project" value="TreeGrafter"/>
</dbReference>
<keyword evidence="1" id="KW-0808">Transferase</keyword>
<evidence type="ECO:0000259" key="8">
    <source>
        <dbReference type="SMART" id="SM00479"/>
    </source>
</evidence>
<evidence type="ECO:0000256" key="6">
    <source>
        <dbReference type="ARBA" id="ARBA00022932"/>
    </source>
</evidence>
<dbReference type="InterPro" id="IPR012337">
    <property type="entry name" value="RNaseH-like_sf"/>
</dbReference>
<evidence type="ECO:0000256" key="1">
    <source>
        <dbReference type="ARBA" id="ARBA00022679"/>
    </source>
</evidence>
<dbReference type="CDD" id="cd06130">
    <property type="entry name" value="DNA_pol_III_epsilon_like"/>
    <property type="match status" value="1"/>
</dbReference>
<evidence type="ECO:0000256" key="4">
    <source>
        <dbReference type="ARBA" id="ARBA00022722"/>
    </source>
</evidence>
<dbReference type="NCBIfam" id="TIGR00573">
    <property type="entry name" value="dnaq"/>
    <property type="match status" value="1"/>
</dbReference>
<dbReference type="SMART" id="SM00479">
    <property type="entry name" value="EXOIII"/>
    <property type="match status" value="1"/>
</dbReference>
<evidence type="ECO:0000256" key="2">
    <source>
        <dbReference type="ARBA" id="ARBA00022695"/>
    </source>
</evidence>
<keyword evidence="10" id="KW-1185">Reference proteome</keyword>
<evidence type="ECO:0000313" key="9">
    <source>
        <dbReference type="EMBL" id="KRN30861.1"/>
    </source>
</evidence>
<gene>
    <name evidence="9" type="ORF">IV68_GL001289</name>
</gene>
<keyword evidence="6" id="KW-0239">DNA-directed DNA polymerase</keyword>
<dbReference type="GO" id="GO:0003887">
    <property type="term" value="F:DNA-directed DNA polymerase activity"/>
    <property type="evidence" value="ECO:0007669"/>
    <property type="project" value="UniProtKB-KW"/>
</dbReference>
<dbReference type="Proteomes" id="UP000051296">
    <property type="component" value="Unassembled WGS sequence"/>
</dbReference>
<sequence>MTMNFVAMDFETASRQCHSAVSLGLAIVRDNHLVDEFYTLLKPDSYFDARNTRIHGIREADVEDAPTFPEIWPLIKHFYTPDQLVVAHNAPFDNGVLKATLAHYNLAAAHYLSVDTVRTSRKLYPDLPNHKLNTVAGALHIDLEHHHNALDDTVAAAQILVQQAQTFGVEPIKSFVKLI</sequence>
<dbReference type="InParanoid" id="A0A0R2G1K0"/>
<keyword evidence="5" id="KW-0378">Hydrolase</keyword>
<dbReference type="InterPro" id="IPR006054">
    <property type="entry name" value="DnaQ"/>
</dbReference>
<comment type="caution">
    <text evidence="9">The sequence shown here is derived from an EMBL/GenBank/DDBJ whole genome shotgun (WGS) entry which is preliminary data.</text>
</comment>
<dbReference type="InterPro" id="IPR013520">
    <property type="entry name" value="Ribonucl_H"/>
</dbReference>
<dbReference type="FunFam" id="3.30.420.10:FF:000045">
    <property type="entry name" value="3'-5' exonuclease DinG"/>
    <property type="match status" value="1"/>
</dbReference>
<dbReference type="GO" id="GO:0003677">
    <property type="term" value="F:DNA binding"/>
    <property type="evidence" value="ECO:0007669"/>
    <property type="project" value="InterPro"/>
</dbReference>
<dbReference type="PATRIC" id="fig|1123500.6.peg.1287"/>
<dbReference type="Pfam" id="PF00929">
    <property type="entry name" value="RNase_T"/>
    <property type="match status" value="1"/>
</dbReference>
<dbReference type="AlphaFoldDB" id="A0A0R2G1K0"/>
<dbReference type="PANTHER" id="PTHR30231:SF42">
    <property type="entry name" value="EXONUCLEASE"/>
    <property type="match status" value="1"/>
</dbReference>
<feature type="domain" description="Exonuclease" evidence="8">
    <location>
        <begin position="4"/>
        <end position="169"/>
    </location>
</feature>
<proteinExistence type="predicted"/>
<dbReference type="InterPro" id="IPR036397">
    <property type="entry name" value="RNaseH_sf"/>
</dbReference>
<dbReference type="SUPFAM" id="SSF53098">
    <property type="entry name" value="Ribonuclease H-like"/>
    <property type="match status" value="1"/>
</dbReference>
<evidence type="ECO:0000256" key="3">
    <source>
        <dbReference type="ARBA" id="ARBA00022705"/>
    </source>
</evidence>
<organism evidence="9 10">
    <name type="scientific">Weissella halotolerans DSM 20190</name>
    <dbReference type="NCBI Taxonomy" id="1123500"/>
    <lineage>
        <taxon>Bacteria</taxon>
        <taxon>Bacillati</taxon>
        <taxon>Bacillota</taxon>
        <taxon>Bacilli</taxon>
        <taxon>Lactobacillales</taxon>
        <taxon>Lactobacillaceae</taxon>
        <taxon>Weissella</taxon>
    </lineage>
</organism>
<dbReference type="STRING" id="1123500.GCA_000420365_01264"/>
<dbReference type="Gene3D" id="3.30.420.10">
    <property type="entry name" value="Ribonuclease H-like superfamily/Ribonuclease H"/>
    <property type="match status" value="1"/>
</dbReference>
<reference evidence="9 10" key="1">
    <citation type="journal article" date="2015" name="Genome Announc.">
        <title>Expanding the biotechnology potential of lactobacilli through comparative genomics of 213 strains and associated genera.</title>
        <authorList>
            <person name="Sun Z."/>
            <person name="Harris H.M."/>
            <person name="McCann A."/>
            <person name="Guo C."/>
            <person name="Argimon S."/>
            <person name="Zhang W."/>
            <person name="Yang X."/>
            <person name="Jeffery I.B."/>
            <person name="Cooney J.C."/>
            <person name="Kagawa T.F."/>
            <person name="Liu W."/>
            <person name="Song Y."/>
            <person name="Salvetti E."/>
            <person name="Wrobel A."/>
            <person name="Rasinkangas P."/>
            <person name="Parkhill J."/>
            <person name="Rea M.C."/>
            <person name="O'Sullivan O."/>
            <person name="Ritari J."/>
            <person name="Douillard F.P."/>
            <person name="Paul Ross R."/>
            <person name="Yang R."/>
            <person name="Briner A.E."/>
            <person name="Felis G.E."/>
            <person name="de Vos W.M."/>
            <person name="Barrangou R."/>
            <person name="Klaenhammer T.R."/>
            <person name="Caufield P.W."/>
            <person name="Cui Y."/>
            <person name="Zhang H."/>
            <person name="O'Toole P.W."/>
        </authorList>
    </citation>
    <scope>NUCLEOTIDE SEQUENCE [LARGE SCALE GENOMIC DNA]</scope>
    <source>
        <strain evidence="9 10">DSM 20190</strain>
    </source>
</reference>
<keyword evidence="2" id="KW-0548">Nucleotidyltransferase</keyword>
<accession>A0A0R2G1K0</accession>